<accession>A0A1Q5TAT4</accession>
<evidence type="ECO:0000256" key="1">
    <source>
        <dbReference type="SAM" id="MobiDB-lite"/>
    </source>
</evidence>
<dbReference type="Pfam" id="PF11951">
    <property type="entry name" value="Fungal_trans_2"/>
    <property type="match status" value="1"/>
</dbReference>
<dbReference type="STRING" id="1316194.A0A1Q5TAT4"/>
<name>A0A1Q5TAT4_9EURO</name>
<feature type="region of interest" description="Disordered" evidence="1">
    <location>
        <begin position="1"/>
        <end position="52"/>
    </location>
</feature>
<comment type="caution">
    <text evidence="2">The sequence shown here is derived from an EMBL/GenBank/DDBJ whole genome shotgun (WGS) entry which is preliminary data.</text>
</comment>
<dbReference type="AlphaFoldDB" id="A0A1Q5TAT4"/>
<dbReference type="PANTHER" id="PTHR38791">
    <property type="entry name" value="ZN(II)2CYS6 TRANSCRIPTION FACTOR (EUROFUNG)-RELATED-RELATED"/>
    <property type="match status" value="1"/>
</dbReference>
<dbReference type="Proteomes" id="UP000186955">
    <property type="component" value="Unassembled WGS sequence"/>
</dbReference>
<evidence type="ECO:0000313" key="2">
    <source>
        <dbReference type="EMBL" id="OKO97301.1"/>
    </source>
</evidence>
<keyword evidence="3" id="KW-1185">Reference proteome</keyword>
<protein>
    <recommendedName>
        <fullName evidence="4">Transcription factor domain-containing protein</fullName>
    </recommendedName>
</protein>
<dbReference type="EMBL" id="MNBE01000695">
    <property type="protein sequence ID" value="OKO97301.1"/>
    <property type="molecule type" value="Genomic_DNA"/>
</dbReference>
<evidence type="ECO:0000313" key="3">
    <source>
        <dbReference type="Proteomes" id="UP000186955"/>
    </source>
</evidence>
<evidence type="ECO:0008006" key="4">
    <source>
        <dbReference type="Google" id="ProtNLM"/>
    </source>
</evidence>
<gene>
    <name evidence="2" type="ORF">PENSUB_10095</name>
</gene>
<reference evidence="2 3" key="1">
    <citation type="submission" date="2016-10" db="EMBL/GenBank/DDBJ databases">
        <title>Genome sequence of the ascomycete fungus Penicillium subrubescens.</title>
        <authorList>
            <person name="De Vries R.P."/>
            <person name="Peng M."/>
            <person name="Dilokpimol A."/>
            <person name="Hilden K."/>
            <person name="Makela M.R."/>
            <person name="Grigoriev I."/>
            <person name="Riley R."/>
            <person name="Granchi Z."/>
        </authorList>
    </citation>
    <scope>NUCLEOTIDE SEQUENCE [LARGE SCALE GENOMIC DNA]</scope>
    <source>
        <strain evidence="2 3">CBS 132785</strain>
    </source>
</reference>
<proteinExistence type="predicted"/>
<dbReference type="InterPro" id="IPR053175">
    <property type="entry name" value="DHMBA_Reg_Transcription_Factor"/>
</dbReference>
<dbReference type="InterPro" id="IPR021858">
    <property type="entry name" value="Fun_TF"/>
</dbReference>
<sequence>MKTAGSSDSSPVSSDKSPKTSTESDESTPEETKALTPIRSCSPARPKKAVASWPPPVGPADLYQPMEDTIVPLFFNSYLYLPKGPHIRNGFMEILPGMFSNTKPGSYLHTSTLAVAFFTVAAWTGQAPLLRASERYFTKALPKIRDALRTNEDSEFDDILVSILLLSTYEIKTTRGLDNPMVPTPQVWPLSLSANTPPSPRVLLSSAASELVNLRHAWERMMTSSAKETEATTILAKANDIDIKLVSWSYWVPEHWMPIAATIIPQSVRNAGLWRNRCDCYSDMWIAVTWNTFRDCRILLQSIMLSCLRILSSQDPDGRRVTAVQNTIRKIADDICATVPFFLGSQVESIRMKSGLVEYPYAENRPVTLTHKQSAPLMGPWHMFAYLRNLLNADLGLPLDQQGWLKEQMERILVIYFQR</sequence>
<organism evidence="2 3">
    <name type="scientific">Penicillium subrubescens</name>
    <dbReference type="NCBI Taxonomy" id="1316194"/>
    <lineage>
        <taxon>Eukaryota</taxon>
        <taxon>Fungi</taxon>
        <taxon>Dikarya</taxon>
        <taxon>Ascomycota</taxon>
        <taxon>Pezizomycotina</taxon>
        <taxon>Eurotiomycetes</taxon>
        <taxon>Eurotiomycetidae</taxon>
        <taxon>Eurotiales</taxon>
        <taxon>Aspergillaceae</taxon>
        <taxon>Penicillium</taxon>
    </lineage>
</organism>
<feature type="compositionally biased region" description="Low complexity" evidence="1">
    <location>
        <begin position="1"/>
        <end position="21"/>
    </location>
</feature>
<dbReference type="PANTHER" id="PTHR38791:SF5">
    <property type="entry name" value="TRANSCRIPTION FACTOR DBAG-RELATED"/>
    <property type="match status" value="1"/>
</dbReference>